<dbReference type="GeneID" id="37219891"/>
<keyword evidence="1" id="KW-0472">Membrane</keyword>
<evidence type="ECO:0000313" key="2">
    <source>
        <dbReference type="EMBL" id="RAL02710.1"/>
    </source>
</evidence>
<sequence>MHSAFCISGPFIGFGHSYSFFLVHCFPVLVKYCLVPQLLVLCQVFLLHIHVYHDSISLFKSTHLSFYLATRISYLPHDLFSKLSLHISNSLTQYKIR</sequence>
<keyword evidence="3" id="KW-1185">Reference proteome</keyword>
<protein>
    <submittedName>
        <fullName evidence="2">Uncharacterized protein</fullName>
    </submittedName>
</protein>
<keyword evidence="1" id="KW-1133">Transmembrane helix</keyword>
<dbReference type="VEuPathDB" id="FungiDB:BO80DRAFT_29388"/>
<dbReference type="EMBL" id="KZ824430">
    <property type="protein sequence ID" value="RAL02710.1"/>
    <property type="molecule type" value="Genomic_DNA"/>
</dbReference>
<organism evidence="2 3">
    <name type="scientific">Aspergillus ibericus CBS 121593</name>
    <dbReference type="NCBI Taxonomy" id="1448316"/>
    <lineage>
        <taxon>Eukaryota</taxon>
        <taxon>Fungi</taxon>
        <taxon>Dikarya</taxon>
        <taxon>Ascomycota</taxon>
        <taxon>Pezizomycotina</taxon>
        <taxon>Eurotiomycetes</taxon>
        <taxon>Eurotiomycetidae</taxon>
        <taxon>Eurotiales</taxon>
        <taxon>Aspergillaceae</taxon>
        <taxon>Aspergillus</taxon>
        <taxon>Aspergillus subgen. Circumdati</taxon>
    </lineage>
</organism>
<dbReference type="RefSeq" id="XP_025577037.1">
    <property type="nucleotide sequence ID" value="XM_025715026.1"/>
</dbReference>
<gene>
    <name evidence="2" type="ORF">BO80DRAFT_29388</name>
</gene>
<accession>A0A395H4W0</accession>
<keyword evidence="1" id="KW-0812">Transmembrane</keyword>
<proteinExistence type="predicted"/>
<name>A0A395H4W0_9EURO</name>
<evidence type="ECO:0000313" key="3">
    <source>
        <dbReference type="Proteomes" id="UP000249402"/>
    </source>
</evidence>
<reference evidence="2 3" key="1">
    <citation type="submission" date="2018-02" db="EMBL/GenBank/DDBJ databases">
        <title>The genomes of Aspergillus section Nigri reveals drivers in fungal speciation.</title>
        <authorList>
            <consortium name="DOE Joint Genome Institute"/>
            <person name="Vesth T.C."/>
            <person name="Nybo J."/>
            <person name="Theobald S."/>
            <person name="Brandl J."/>
            <person name="Frisvad J.C."/>
            <person name="Nielsen K.F."/>
            <person name="Lyhne E.K."/>
            <person name="Kogle M.E."/>
            <person name="Kuo A."/>
            <person name="Riley R."/>
            <person name="Clum A."/>
            <person name="Nolan M."/>
            <person name="Lipzen A."/>
            <person name="Salamov A."/>
            <person name="Henrissat B."/>
            <person name="Wiebenga A."/>
            <person name="De vries R.P."/>
            <person name="Grigoriev I.V."/>
            <person name="Mortensen U.H."/>
            <person name="Andersen M.R."/>
            <person name="Baker S.E."/>
        </authorList>
    </citation>
    <scope>NUCLEOTIDE SEQUENCE [LARGE SCALE GENOMIC DNA]</scope>
    <source>
        <strain evidence="2 3">CBS 121593</strain>
    </source>
</reference>
<dbReference type="Proteomes" id="UP000249402">
    <property type="component" value="Unassembled WGS sequence"/>
</dbReference>
<feature type="transmembrane region" description="Helical" evidence="1">
    <location>
        <begin position="29"/>
        <end position="51"/>
    </location>
</feature>
<evidence type="ECO:0000256" key="1">
    <source>
        <dbReference type="SAM" id="Phobius"/>
    </source>
</evidence>
<dbReference type="AlphaFoldDB" id="A0A395H4W0"/>